<evidence type="ECO:0000256" key="3">
    <source>
        <dbReference type="ARBA" id="ARBA00022553"/>
    </source>
</evidence>
<evidence type="ECO:0000259" key="6">
    <source>
        <dbReference type="PROSITE" id="PS52004"/>
    </source>
</evidence>
<feature type="domain" description="Ketosynthase family 3 (KS3)" evidence="6">
    <location>
        <begin position="11"/>
        <end position="434"/>
    </location>
</feature>
<dbReference type="InterPro" id="IPR020806">
    <property type="entry name" value="PKS_PP-bd"/>
</dbReference>
<dbReference type="Gene3D" id="3.40.50.720">
    <property type="entry name" value="NAD(P)-binding Rossmann-like Domain"/>
    <property type="match status" value="1"/>
</dbReference>
<keyword evidence="4" id="KW-0808">Transferase</keyword>
<dbReference type="CDD" id="cd19531">
    <property type="entry name" value="LCL_NRPS-like"/>
    <property type="match status" value="1"/>
</dbReference>
<keyword evidence="8" id="KW-1185">Reference proteome</keyword>
<dbReference type="InterPro" id="IPR018201">
    <property type="entry name" value="Ketoacyl_synth_AS"/>
</dbReference>
<dbReference type="PROSITE" id="PS00012">
    <property type="entry name" value="PHOSPHOPANTETHEINE"/>
    <property type="match status" value="1"/>
</dbReference>
<dbReference type="Pfam" id="PF21394">
    <property type="entry name" value="Beta-ketacyl_N"/>
    <property type="match status" value="1"/>
</dbReference>
<dbReference type="PANTHER" id="PTHR43775:SF51">
    <property type="entry name" value="INACTIVE PHENOLPHTHIOCEROL SYNTHESIS POLYKETIDE SYNTHASE TYPE I PKS1-RELATED"/>
    <property type="match status" value="1"/>
</dbReference>
<name>A0ABR9AS39_9BACL</name>
<dbReference type="InterPro" id="IPR050091">
    <property type="entry name" value="PKS_NRPS_Biosynth_Enz"/>
</dbReference>
<dbReference type="Pfam" id="PF00550">
    <property type="entry name" value="PP-binding"/>
    <property type="match status" value="1"/>
</dbReference>
<dbReference type="SUPFAM" id="SSF52777">
    <property type="entry name" value="CoA-dependent acyltransferases"/>
    <property type="match status" value="2"/>
</dbReference>
<dbReference type="InterPro" id="IPR016035">
    <property type="entry name" value="Acyl_Trfase/lysoPLipase"/>
</dbReference>
<dbReference type="Pfam" id="PF16197">
    <property type="entry name" value="KAsynt_C_assoc"/>
    <property type="match status" value="1"/>
</dbReference>
<comment type="cofactor">
    <cofactor evidence="1">
        <name>pantetheine 4'-phosphate</name>
        <dbReference type="ChEBI" id="CHEBI:47942"/>
    </cofactor>
</comment>
<dbReference type="InterPro" id="IPR013968">
    <property type="entry name" value="PKS_KR"/>
</dbReference>
<dbReference type="RefSeq" id="WP_192023402.1">
    <property type="nucleotide sequence ID" value="NZ_JACYTN010000001.1"/>
</dbReference>
<dbReference type="InterPro" id="IPR006162">
    <property type="entry name" value="Ppantetheine_attach_site"/>
</dbReference>
<dbReference type="SUPFAM" id="SSF52151">
    <property type="entry name" value="FabD/lysophospholipase-like"/>
    <property type="match status" value="1"/>
</dbReference>
<dbReference type="Gene3D" id="3.30.559.30">
    <property type="entry name" value="Nonribosomal peptide synthetase, condensation domain"/>
    <property type="match status" value="1"/>
</dbReference>
<dbReference type="InterPro" id="IPR036291">
    <property type="entry name" value="NAD(P)-bd_dom_sf"/>
</dbReference>
<dbReference type="InterPro" id="IPR020841">
    <property type="entry name" value="PKS_Beta-ketoAc_synthase_dom"/>
</dbReference>
<dbReference type="InterPro" id="IPR001227">
    <property type="entry name" value="Ac_transferase_dom_sf"/>
</dbReference>
<keyword evidence="3" id="KW-0597">Phosphoprotein</keyword>
<dbReference type="PANTHER" id="PTHR43775">
    <property type="entry name" value="FATTY ACID SYNTHASE"/>
    <property type="match status" value="1"/>
</dbReference>
<dbReference type="SUPFAM" id="SSF53901">
    <property type="entry name" value="Thiolase-like"/>
    <property type="match status" value="1"/>
</dbReference>
<dbReference type="PROSITE" id="PS50075">
    <property type="entry name" value="CARRIER"/>
    <property type="match status" value="1"/>
</dbReference>
<evidence type="ECO:0000256" key="4">
    <source>
        <dbReference type="ARBA" id="ARBA00022679"/>
    </source>
</evidence>
<dbReference type="PROSITE" id="PS52004">
    <property type="entry name" value="KS3_2"/>
    <property type="match status" value="1"/>
</dbReference>
<comment type="caution">
    <text evidence="7">The sequence shown here is derived from an EMBL/GenBank/DDBJ whole genome shotgun (WGS) entry which is preliminary data.</text>
</comment>
<evidence type="ECO:0000259" key="5">
    <source>
        <dbReference type="PROSITE" id="PS50075"/>
    </source>
</evidence>
<organism evidence="7 8">
    <name type="scientific">Paenibacillus arenosi</name>
    <dbReference type="NCBI Taxonomy" id="2774142"/>
    <lineage>
        <taxon>Bacteria</taxon>
        <taxon>Bacillati</taxon>
        <taxon>Bacillota</taxon>
        <taxon>Bacilli</taxon>
        <taxon>Bacillales</taxon>
        <taxon>Paenibacillaceae</taxon>
        <taxon>Paenibacillus</taxon>
    </lineage>
</organism>
<dbReference type="InterPro" id="IPR014031">
    <property type="entry name" value="Ketoacyl_synth_C"/>
</dbReference>
<dbReference type="Gene3D" id="3.40.47.10">
    <property type="match status" value="1"/>
</dbReference>
<dbReference type="Pfam" id="PF02801">
    <property type="entry name" value="Ketoacyl-synt_C"/>
    <property type="match status" value="1"/>
</dbReference>
<dbReference type="InterPro" id="IPR009081">
    <property type="entry name" value="PP-bd_ACP"/>
</dbReference>
<dbReference type="Gene3D" id="1.10.1200.10">
    <property type="entry name" value="ACP-like"/>
    <property type="match status" value="1"/>
</dbReference>
<dbReference type="InterPro" id="IPR016039">
    <property type="entry name" value="Thiolase-like"/>
</dbReference>
<dbReference type="CDD" id="cd08953">
    <property type="entry name" value="KR_2_SDR_x"/>
    <property type="match status" value="1"/>
</dbReference>
<evidence type="ECO:0000256" key="1">
    <source>
        <dbReference type="ARBA" id="ARBA00001957"/>
    </source>
</evidence>
<dbReference type="InterPro" id="IPR057326">
    <property type="entry name" value="KR_dom"/>
</dbReference>
<dbReference type="SMART" id="SM00825">
    <property type="entry name" value="PKS_KS"/>
    <property type="match status" value="1"/>
</dbReference>
<dbReference type="Gene3D" id="3.30.559.10">
    <property type="entry name" value="Chloramphenicol acetyltransferase-like domain"/>
    <property type="match status" value="1"/>
</dbReference>
<dbReference type="InterPro" id="IPR036736">
    <property type="entry name" value="ACP-like_sf"/>
</dbReference>
<sequence>MNTQAHDDRNGLEVAVIGMSCRFPGARDIHQFWENVKNGLDTISDFTDEQLEQAGVEREWIADPNYVKAKGIIGDAEMFDPSFFGYTPTEAALMDPQIRIFHECAWTALEDAGYDPKSYKRPIGLYAGASSNLDWKAKTILSDQQDMDDFSKSILSDKDLLAQLVAYKLHLTGPVNTVHAACATSLVSIHLACQALIGGECDIALAGGVSITTPETQGYFYYEHMHESPDGRNRAFDTQAQGTIFSNGAGIVVLKMLEDALADGDHIYAVVKGSALNNDGSRKTGFTAPSPKGQAEVIKAALKVAEVSSETISYVEAHGTATPVGDPIEIEALKLAYDSNKTGFCKIGSVKSNFGHLDAAAGIAGFIKTALSLKNKQIPPSLHYTASNPRIDFVHSPFQVNTELQPWKQENGPLRAGVSSFGIGGTNAHVILEEAPIESEEHEEVETNAAHETSKEHLIVLSARTESSLQQIEARLAEYLNENPDVDVANAAFTLQMGRRGFAYRSYVIGSRAGDIANTLRSGGSIRSDDSCKDKRSIMYILPRFDPSISYLNMGYDFYENEATFRTNMDECFGILQSLYGRDVKTLLYPESSGRQWTPVEQEAGILLYAAAFRASIAYSFAALLKDWGIHPQIMIGDEHGKAVWACLSGKMSLLETLQSVKEAEEPSTAVSVVDREFSFYAISDNGRFEENPQFSEAIVIHLDFSDRYPVGDEMRTWSDISLYTMRIVGECWRHGIEPNWANMHRNKHLKRVSLPGYCFDRQLYTIKDQSYQAFAQSYFRTTLSKQANIAQWLYAPAWESSLLFSSSAVGTDKGIWLIFSDEAGFGMEVAEQMKQAGYEVVTVQQGESYSQIKESRYCIRPDMYMDYVKLLESIVSGGKQVYKVVHMWSVSAVHQFPLHVDAVQRAQISGFYSLVHLANALREQLLGEITVDVVTNNTMQITSDERLHPEKALILGPCKVIPQEYPNVNCRYIDMELDGHEEIAFRHAKFTRQLCREITANSDDTVVAYRGNTRWLQSYKPIVSDEPKQEQIPLRQGGVYLITGGLGRVGYVLAKYLATAWNAKLVLTGSTPIPDKQNWEQWLQAHDEQDPISCKIRLIQELERAGAVVWACQAEAGNQEQMLVVVQEMENRFGTIHGVIHAAGARDDDSSGLLEQQNKPFCERQFSPKVYGLLVLEQVLRGKELDFCLLTSSLSSILGGLGHSSYSAANIFMDVFAQQMNRLIDVPWISVNWDSWAIFEQGHETGIGKEVMQLAMTPEEGIHVFKRALYRKEACQIIVSTADLKARMERWIQRSALRTDEDNQGTFVSLTGHMDNDEIFVSIEQVEHTLAQIWKNVLGVAAVSPTDNFFDLGGDSLKAVTILSLIFKKLRLKVPLAAFFNAATIRQLSQYVIGLKTASTEERIQPADRRDAYPLSAAQRRLFALEEVRDTGTSYNIPYAFILEGLLDISRFEQALTDLVMRHEPLRTSFEYRNGEPVQVVHEYVSFDIQYVDWKNEEVDLKRMSEQRIQQFVYPFELNTAPLFRVVLAHLSPTKYVLFIDMHHLITDGISIGLMTKEFMALYQGVDLPVLSIQYKDYAVWQSHHLRSEWNHKQRAYWMESFKGDIPVLQVPTDYERSAVQSPEGNSLQFSIDAETTARLRMLAKDTDASMFMIMITIFYVLLHKVSGQEDVVVGTVASGRSHEDMEQMLGVFINTLALRTFPKGHKSFIEYVQEVRKTVLTCFENQDYQFDQLVEDVCTQADAGRNLLFDMMFDWQNVPAKELEMDGIHITPYPFEHRISQFDVAFIGWETSDQVAFEVVYRTHLFREGTIRKFVAYFEEIAMQVVRNRGIALSDIVISHQFVAAQANRVDIEFDF</sequence>
<feature type="domain" description="Carrier" evidence="5">
    <location>
        <begin position="1322"/>
        <end position="1397"/>
    </location>
</feature>
<dbReference type="Gene3D" id="3.40.366.10">
    <property type="entry name" value="Malonyl-Coenzyme A Acyl Carrier Protein, domain 2"/>
    <property type="match status" value="1"/>
</dbReference>
<evidence type="ECO:0000313" key="7">
    <source>
        <dbReference type="EMBL" id="MBD8496929.1"/>
    </source>
</evidence>
<reference evidence="7 8" key="1">
    <citation type="submission" date="2020-09" db="EMBL/GenBank/DDBJ databases">
        <title>Paenibacillus sp. CAU 1523 isolated from sand of Haeundae Beach.</title>
        <authorList>
            <person name="Kim W."/>
        </authorList>
    </citation>
    <scope>NUCLEOTIDE SEQUENCE [LARGE SCALE GENOMIC DNA]</scope>
    <source>
        <strain evidence="7 8">CAU 1523</strain>
    </source>
</reference>
<dbReference type="Gene3D" id="1.10.1240.100">
    <property type="match status" value="1"/>
</dbReference>
<dbReference type="Proteomes" id="UP000634529">
    <property type="component" value="Unassembled WGS sequence"/>
</dbReference>
<proteinExistence type="predicted"/>
<dbReference type="PROSITE" id="PS00606">
    <property type="entry name" value="KS3_1"/>
    <property type="match status" value="1"/>
</dbReference>
<evidence type="ECO:0000313" key="8">
    <source>
        <dbReference type="Proteomes" id="UP000634529"/>
    </source>
</evidence>
<dbReference type="SUPFAM" id="SSF47336">
    <property type="entry name" value="ACP-like"/>
    <property type="match status" value="1"/>
</dbReference>
<dbReference type="SMART" id="SM00823">
    <property type="entry name" value="PKS_PP"/>
    <property type="match status" value="1"/>
</dbReference>
<keyword evidence="2" id="KW-0596">Phosphopantetheine</keyword>
<dbReference type="EMBL" id="JACYTN010000001">
    <property type="protein sequence ID" value="MBD8496929.1"/>
    <property type="molecule type" value="Genomic_DNA"/>
</dbReference>
<dbReference type="InterPro" id="IPR032821">
    <property type="entry name" value="PKS_assoc"/>
</dbReference>
<dbReference type="SMART" id="SM00822">
    <property type="entry name" value="PKS_KR"/>
    <property type="match status" value="1"/>
</dbReference>
<evidence type="ECO:0000256" key="2">
    <source>
        <dbReference type="ARBA" id="ARBA00022450"/>
    </source>
</evidence>
<dbReference type="SUPFAM" id="SSF51735">
    <property type="entry name" value="NAD(P)-binding Rossmann-fold domains"/>
    <property type="match status" value="2"/>
</dbReference>
<dbReference type="CDD" id="cd00833">
    <property type="entry name" value="PKS"/>
    <property type="match status" value="1"/>
</dbReference>
<dbReference type="Pfam" id="PF00668">
    <property type="entry name" value="Condensation"/>
    <property type="match status" value="1"/>
</dbReference>
<protein>
    <submittedName>
        <fullName evidence="7">KR domain-containing protein</fullName>
    </submittedName>
</protein>
<dbReference type="InterPro" id="IPR014030">
    <property type="entry name" value="Ketoacyl_synth_N"/>
</dbReference>
<dbReference type="InterPro" id="IPR001242">
    <property type="entry name" value="Condensation_dom"/>
</dbReference>
<accession>A0ABR9AS39</accession>
<dbReference type="Pfam" id="PF08659">
    <property type="entry name" value="KR"/>
    <property type="match status" value="1"/>
</dbReference>
<gene>
    <name evidence="7" type="ORF">IFO66_01285</name>
</gene>
<dbReference type="InterPro" id="IPR049490">
    <property type="entry name" value="C883_1060-like_KR_N"/>
</dbReference>
<dbReference type="InterPro" id="IPR023213">
    <property type="entry name" value="CAT-like_dom_sf"/>
</dbReference>
<dbReference type="Pfam" id="PF00109">
    <property type="entry name" value="ketoacyl-synt"/>
    <property type="match status" value="1"/>
</dbReference>